<dbReference type="Pfam" id="PF09977">
    <property type="entry name" value="Tad_C"/>
    <property type="match status" value="1"/>
</dbReference>
<dbReference type="EMBL" id="CP011770">
    <property type="protein sequence ID" value="AKM11769.1"/>
    <property type="molecule type" value="Genomic_DNA"/>
</dbReference>
<keyword evidence="3" id="KW-1185">Reference proteome</keyword>
<dbReference type="InterPro" id="IPR018705">
    <property type="entry name" value="DUF2134_membrane"/>
</dbReference>
<organism evidence="2 3">
    <name type="scientific">Croceicoccus naphthovorans</name>
    <dbReference type="NCBI Taxonomy" id="1348774"/>
    <lineage>
        <taxon>Bacteria</taxon>
        <taxon>Pseudomonadati</taxon>
        <taxon>Pseudomonadota</taxon>
        <taxon>Alphaproteobacteria</taxon>
        <taxon>Sphingomonadales</taxon>
        <taxon>Erythrobacteraceae</taxon>
        <taxon>Croceicoccus</taxon>
    </lineage>
</organism>
<feature type="domain" description="DUF2134" evidence="1">
    <location>
        <begin position="43"/>
        <end position="136"/>
    </location>
</feature>
<dbReference type="PATRIC" id="fig|1348774.3.peg.2386"/>
<dbReference type="KEGG" id="cna:AB433_11330"/>
<sequence>MHDECGSVSAITLAGGSMMIGACAFAVDLGMVYLAKRDLQNAADAAAVTAVSTMDTGSAAGVAELIEKRGDEDITVESIEPGKYARLASVDLDDRFTADNVSPTAARVTLSRPVPLYFAQVFSGKETTTVMATATAARLDRAAFQVGSRLGALSGGVPNALLSALAGEDLQLTVNDFSSLEGTTIDVLDFADAVRDKADLSGETYGEVFAEEMPLNEVIEALAGATPQDSTKTLVLSLAEKMGTQTVTLADMIDLGPYAQTDFNEGTGKITVDAATLLRGAIEYASEDGYDVQTNLTIAGVSNTKLRLVGGNPVATSPLMTVTDSDDVVLRTGRIRLYLETNVAASISGIASMKVPLYAELASAEAKLSDIQCAGTTGDGVTLAVTPSIGTVALASADADDIGDLTDEPALEYATLANIVGVKVQGKAVLELGGTEAKSVHFSKAEIAAKTTKSVATDDAVTALASSLIDDVSLQVTTGGLNLTPTSLIQSQAATALLAVAPTLDSVINTATRTMGVRLGIADTRVNAMNCGLPTLVA</sequence>
<proteinExistence type="predicted"/>
<dbReference type="Proteomes" id="UP000035287">
    <property type="component" value="Chromosome"/>
</dbReference>
<accession>A0A0G3XM83</accession>
<evidence type="ECO:0000313" key="2">
    <source>
        <dbReference type="EMBL" id="AKM11769.1"/>
    </source>
</evidence>
<gene>
    <name evidence="2" type="ORF">AB433_11330</name>
</gene>
<dbReference type="STRING" id="1348774.AB433_11330"/>
<evidence type="ECO:0000259" key="1">
    <source>
        <dbReference type="Pfam" id="PF09977"/>
    </source>
</evidence>
<dbReference type="AlphaFoldDB" id="A0A0G3XM83"/>
<name>A0A0G3XM83_9SPHN</name>
<protein>
    <recommendedName>
        <fullName evidence="1">DUF2134 domain-containing protein</fullName>
    </recommendedName>
</protein>
<evidence type="ECO:0000313" key="3">
    <source>
        <dbReference type="Proteomes" id="UP000035287"/>
    </source>
</evidence>
<reference evidence="2 3" key="1">
    <citation type="submission" date="2015-06" db="EMBL/GenBank/DDBJ databases">
        <authorList>
            <person name="Zeng Y."/>
            <person name="Huang Y."/>
        </authorList>
    </citation>
    <scope>NUCLEOTIDE SEQUENCE [LARGE SCALE GENOMIC DNA]</scope>
    <source>
        <strain evidence="2 3">PQ-2</strain>
    </source>
</reference>